<dbReference type="KEGG" id="ahw:NCTC11636_02378"/>
<feature type="compositionally biased region" description="Low complexity" evidence="1">
    <location>
        <begin position="15"/>
        <end position="32"/>
    </location>
</feature>
<feature type="region of interest" description="Disordered" evidence="1">
    <location>
        <begin position="1"/>
        <end position="32"/>
    </location>
</feature>
<name>A0A448HJM0_9ACTO</name>
<protein>
    <submittedName>
        <fullName evidence="2">Uncharacterized protein</fullName>
    </submittedName>
</protein>
<keyword evidence="3" id="KW-1185">Reference proteome</keyword>
<evidence type="ECO:0000256" key="1">
    <source>
        <dbReference type="SAM" id="MobiDB-lite"/>
    </source>
</evidence>
<sequence>MLLLTSRRDRRPRRALLTPPAAPARQGGARAL</sequence>
<evidence type="ECO:0000313" key="3">
    <source>
        <dbReference type="Proteomes" id="UP000266895"/>
    </source>
</evidence>
<accession>A0A448HJM0</accession>
<dbReference type="Proteomes" id="UP000266895">
    <property type="component" value="Chromosome"/>
</dbReference>
<reference evidence="2 3" key="1">
    <citation type="submission" date="2018-12" db="EMBL/GenBank/DDBJ databases">
        <authorList>
            <consortium name="Pathogen Informatics"/>
        </authorList>
    </citation>
    <scope>NUCLEOTIDE SEQUENCE [LARGE SCALE GENOMIC DNA]</scope>
    <source>
        <strain evidence="2 3">NCTC11636</strain>
    </source>
</reference>
<organism evidence="2 3">
    <name type="scientific">Actinomyces howellii</name>
    <dbReference type="NCBI Taxonomy" id="52771"/>
    <lineage>
        <taxon>Bacteria</taxon>
        <taxon>Bacillati</taxon>
        <taxon>Actinomycetota</taxon>
        <taxon>Actinomycetes</taxon>
        <taxon>Actinomycetales</taxon>
        <taxon>Actinomycetaceae</taxon>
        <taxon>Actinomyces</taxon>
    </lineage>
</organism>
<dbReference type="AlphaFoldDB" id="A0A448HJM0"/>
<dbReference type="EMBL" id="LR134350">
    <property type="protein sequence ID" value="VEG29906.1"/>
    <property type="molecule type" value="Genomic_DNA"/>
</dbReference>
<evidence type="ECO:0000313" key="2">
    <source>
        <dbReference type="EMBL" id="VEG29906.1"/>
    </source>
</evidence>
<gene>
    <name evidence="2" type="ORF">NCTC11636_02378</name>
</gene>
<proteinExistence type="predicted"/>